<organism evidence="9 10">
    <name type="scientific">Hibiscus syriacus</name>
    <name type="common">Rose of Sharon</name>
    <dbReference type="NCBI Taxonomy" id="106335"/>
    <lineage>
        <taxon>Eukaryota</taxon>
        <taxon>Viridiplantae</taxon>
        <taxon>Streptophyta</taxon>
        <taxon>Embryophyta</taxon>
        <taxon>Tracheophyta</taxon>
        <taxon>Spermatophyta</taxon>
        <taxon>Magnoliopsida</taxon>
        <taxon>eudicotyledons</taxon>
        <taxon>Gunneridae</taxon>
        <taxon>Pentapetalae</taxon>
        <taxon>rosids</taxon>
        <taxon>malvids</taxon>
        <taxon>Malvales</taxon>
        <taxon>Malvaceae</taxon>
        <taxon>Malvoideae</taxon>
        <taxon>Hibiscus</taxon>
    </lineage>
</organism>
<name>A0A6A3CF20_HIBSY</name>
<keyword evidence="3" id="KW-0812">Transmembrane</keyword>
<proteinExistence type="predicted"/>
<dbReference type="GO" id="GO:0004674">
    <property type="term" value="F:protein serine/threonine kinase activity"/>
    <property type="evidence" value="ECO:0007669"/>
    <property type="project" value="UniProtKB-KW"/>
</dbReference>
<dbReference type="EMBL" id="VEPZ02000309">
    <property type="protein sequence ID" value="KAE8727297.1"/>
    <property type="molecule type" value="Genomic_DNA"/>
</dbReference>
<sequence>MIEARGTIGYIAPEVFCRNIGSVSHKSDVYSYGMMILEMAGGRKNIDVGVHETSVIYFPHWIHQNLKQGNIEPELLGLLEERATVFCFLDFQEIRDIPSLMQKPVIDLLVIGQAAQSESQYAINLH</sequence>
<evidence type="ECO:0000256" key="4">
    <source>
        <dbReference type="ARBA" id="ARBA00022729"/>
    </source>
</evidence>
<evidence type="ECO:0000256" key="5">
    <source>
        <dbReference type="ARBA" id="ARBA00022989"/>
    </source>
</evidence>
<evidence type="ECO:0000313" key="10">
    <source>
        <dbReference type="Proteomes" id="UP000436088"/>
    </source>
</evidence>
<evidence type="ECO:0000313" key="9">
    <source>
        <dbReference type="EMBL" id="KAE8727297.1"/>
    </source>
</evidence>
<keyword evidence="2" id="KW-0808">Transferase</keyword>
<evidence type="ECO:0000259" key="8">
    <source>
        <dbReference type="PROSITE" id="PS50011"/>
    </source>
</evidence>
<keyword evidence="2" id="KW-0418">Kinase</keyword>
<gene>
    <name evidence="9" type="ORF">F3Y22_tig00005551pilonHSYRG00006</name>
</gene>
<dbReference type="PROSITE" id="PS50011">
    <property type="entry name" value="PROTEIN_KINASE_DOM"/>
    <property type="match status" value="1"/>
</dbReference>
<comment type="caution">
    <text evidence="9">The sequence shown here is derived from an EMBL/GenBank/DDBJ whole genome shotgun (WGS) entry which is preliminary data.</text>
</comment>
<dbReference type="GO" id="GO:0005524">
    <property type="term" value="F:ATP binding"/>
    <property type="evidence" value="ECO:0007669"/>
    <property type="project" value="InterPro"/>
</dbReference>
<keyword evidence="6" id="KW-0472">Membrane</keyword>
<evidence type="ECO:0000256" key="6">
    <source>
        <dbReference type="ARBA" id="ARBA00023136"/>
    </source>
</evidence>
<dbReference type="SUPFAM" id="SSF56112">
    <property type="entry name" value="Protein kinase-like (PK-like)"/>
    <property type="match status" value="1"/>
</dbReference>
<dbReference type="AlphaFoldDB" id="A0A6A3CF20"/>
<keyword evidence="4" id="KW-0732">Signal</keyword>
<dbReference type="PANTHER" id="PTHR27009">
    <property type="entry name" value="RUST RESISTANCE KINASE LR10-RELATED"/>
    <property type="match status" value="1"/>
</dbReference>
<dbReference type="Proteomes" id="UP000436088">
    <property type="component" value="Unassembled WGS sequence"/>
</dbReference>
<dbReference type="InterPro" id="IPR000719">
    <property type="entry name" value="Prot_kinase_dom"/>
</dbReference>
<keyword evidence="2" id="KW-0723">Serine/threonine-protein kinase</keyword>
<evidence type="ECO:0000256" key="1">
    <source>
        <dbReference type="ARBA" id="ARBA00004479"/>
    </source>
</evidence>
<comment type="subcellular location">
    <subcellularLocation>
        <location evidence="1">Membrane</location>
        <topology evidence="1">Single-pass type I membrane protein</topology>
    </subcellularLocation>
</comment>
<keyword evidence="10" id="KW-1185">Reference proteome</keyword>
<dbReference type="Gene3D" id="1.10.510.10">
    <property type="entry name" value="Transferase(Phosphotransferase) domain 1"/>
    <property type="match status" value="1"/>
</dbReference>
<keyword evidence="7" id="KW-0325">Glycoprotein</keyword>
<dbReference type="GO" id="GO:0016020">
    <property type="term" value="C:membrane"/>
    <property type="evidence" value="ECO:0007669"/>
    <property type="project" value="UniProtKB-SubCell"/>
</dbReference>
<evidence type="ECO:0000256" key="3">
    <source>
        <dbReference type="ARBA" id="ARBA00022692"/>
    </source>
</evidence>
<accession>A0A6A3CF20</accession>
<evidence type="ECO:0000256" key="7">
    <source>
        <dbReference type="ARBA" id="ARBA00023180"/>
    </source>
</evidence>
<evidence type="ECO:0000256" key="2">
    <source>
        <dbReference type="ARBA" id="ARBA00022527"/>
    </source>
</evidence>
<reference evidence="9" key="1">
    <citation type="submission" date="2019-09" db="EMBL/GenBank/DDBJ databases">
        <title>Draft genome information of white flower Hibiscus syriacus.</title>
        <authorList>
            <person name="Kim Y.-M."/>
        </authorList>
    </citation>
    <scope>NUCLEOTIDE SEQUENCE [LARGE SCALE GENOMIC DNA]</scope>
    <source>
        <strain evidence="9">YM2019G1</strain>
    </source>
</reference>
<feature type="domain" description="Protein kinase" evidence="8">
    <location>
        <begin position="1"/>
        <end position="126"/>
    </location>
</feature>
<dbReference type="InterPro" id="IPR045874">
    <property type="entry name" value="LRK10/LRL21-25-like"/>
</dbReference>
<keyword evidence="5" id="KW-1133">Transmembrane helix</keyword>
<protein>
    <recommendedName>
        <fullName evidence="8">Protein kinase domain-containing protein</fullName>
    </recommendedName>
</protein>
<dbReference type="InterPro" id="IPR011009">
    <property type="entry name" value="Kinase-like_dom_sf"/>
</dbReference>